<feature type="compositionally biased region" description="Basic and acidic residues" evidence="1">
    <location>
        <begin position="238"/>
        <end position="252"/>
    </location>
</feature>
<evidence type="ECO:0000313" key="3">
    <source>
        <dbReference type="EMBL" id="TDO37921.1"/>
    </source>
</evidence>
<dbReference type="Proteomes" id="UP000294901">
    <property type="component" value="Unassembled WGS sequence"/>
</dbReference>
<sequence length="252" mass="27497">MSAPLSRLLEHVLEGEPPIGDEVDAVFRRADRLRRRRTQAVLALGAATAGIIAVLGYVLTSALLTPPPAPVEKPSQAPVLTAKPSPAPADRVRDVIEPLVEGRELRVRPGQPERGDGWRRYEITDSDGRSRGAVQVAAFDVRKKWCFPVAADPGECARPDRAAGLEFVRYDDVDDPDRQVRQTIARRLDDGRTVAVMAAGKRDAGADRGRPALTGAQVEQIATDERVFEAFGPDEDCDKGCPDFETPVEERD</sequence>
<evidence type="ECO:0000256" key="1">
    <source>
        <dbReference type="SAM" id="MobiDB-lite"/>
    </source>
</evidence>
<reference evidence="3 4" key="1">
    <citation type="submission" date="2019-03" db="EMBL/GenBank/DDBJ databases">
        <title>Sequencing the genomes of 1000 actinobacteria strains.</title>
        <authorList>
            <person name="Klenk H.-P."/>
        </authorList>
    </citation>
    <scope>NUCLEOTIDE SEQUENCE [LARGE SCALE GENOMIC DNA]</scope>
    <source>
        <strain evidence="3 4">DSM 43805</strain>
    </source>
</reference>
<gene>
    <name evidence="3" type="ORF">C8E87_1558</name>
</gene>
<keyword evidence="2" id="KW-0812">Transmembrane</keyword>
<protein>
    <submittedName>
        <fullName evidence="3">Uncharacterized protein</fullName>
    </submittedName>
</protein>
<organism evidence="3 4">
    <name type="scientific">Paractinoplanes brasiliensis</name>
    <dbReference type="NCBI Taxonomy" id="52695"/>
    <lineage>
        <taxon>Bacteria</taxon>
        <taxon>Bacillati</taxon>
        <taxon>Actinomycetota</taxon>
        <taxon>Actinomycetes</taxon>
        <taxon>Micromonosporales</taxon>
        <taxon>Micromonosporaceae</taxon>
        <taxon>Paractinoplanes</taxon>
    </lineage>
</organism>
<keyword evidence="2" id="KW-0472">Membrane</keyword>
<dbReference type="OrthoDB" id="3289439at2"/>
<feature type="region of interest" description="Disordered" evidence="1">
    <location>
        <begin position="69"/>
        <end position="88"/>
    </location>
</feature>
<evidence type="ECO:0000313" key="4">
    <source>
        <dbReference type="Proteomes" id="UP000294901"/>
    </source>
</evidence>
<feature type="transmembrane region" description="Helical" evidence="2">
    <location>
        <begin position="41"/>
        <end position="64"/>
    </location>
</feature>
<comment type="caution">
    <text evidence="3">The sequence shown here is derived from an EMBL/GenBank/DDBJ whole genome shotgun (WGS) entry which is preliminary data.</text>
</comment>
<proteinExistence type="predicted"/>
<evidence type="ECO:0000256" key="2">
    <source>
        <dbReference type="SAM" id="Phobius"/>
    </source>
</evidence>
<feature type="region of interest" description="Disordered" evidence="1">
    <location>
        <begin position="232"/>
        <end position="252"/>
    </location>
</feature>
<dbReference type="AlphaFoldDB" id="A0A4R6JR97"/>
<keyword evidence="4" id="KW-1185">Reference proteome</keyword>
<dbReference type="EMBL" id="SNWR01000001">
    <property type="protein sequence ID" value="TDO37921.1"/>
    <property type="molecule type" value="Genomic_DNA"/>
</dbReference>
<keyword evidence="2" id="KW-1133">Transmembrane helix</keyword>
<accession>A0A4R6JR97</accession>
<dbReference type="RefSeq" id="WP_133872480.1">
    <property type="nucleotide sequence ID" value="NZ_BOMD01000081.1"/>
</dbReference>
<name>A0A4R6JR97_9ACTN</name>